<dbReference type="Proteomes" id="UP001476798">
    <property type="component" value="Unassembled WGS sequence"/>
</dbReference>
<feature type="region of interest" description="Disordered" evidence="1">
    <location>
        <begin position="1"/>
        <end position="35"/>
    </location>
</feature>
<sequence>MSESFIGNRMAGRRLQFTPETPRGNVPLQPASASPAIDERTLITAMNRLSRQMTQFSTEVNQQLARVRNDLATCNERLSRLESQASCSEERQRKRRQKNPKIAVRLTENAKNHAATIHDKGKNNKLSES</sequence>
<protein>
    <submittedName>
        <fullName evidence="2">Uncharacterized protein</fullName>
    </submittedName>
</protein>
<accession>A0ABV0N9T5</accession>
<organism evidence="2 3">
    <name type="scientific">Goodea atripinnis</name>
    <dbReference type="NCBI Taxonomy" id="208336"/>
    <lineage>
        <taxon>Eukaryota</taxon>
        <taxon>Metazoa</taxon>
        <taxon>Chordata</taxon>
        <taxon>Craniata</taxon>
        <taxon>Vertebrata</taxon>
        <taxon>Euteleostomi</taxon>
        <taxon>Actinopterygii</taxon>
        <taxon>Neopterygii</taxon>
        <taxon>Teleostei</taxon>
        <taxon>Neoteleostei</taxon>
        <taxon>Acanthomorphata</taxon>
        <taxon>Ovalentaria</taxon>
        <taxon>Atherinomorphae</taxon>
        <taxon>Cyprinodontiformes</taxon>
        <taxon>Goodeidae</taxon>
        <taxon>Goodea</taxon>
    </lineage>
</organism>
<feature type="compositionally biased region" description="Basic and acidic residues" evidence="1">
    <location>
        <begin position="108"/>
        <end position="129"/>
    </location>
</feature>
<feature type="region of interest" description="Disordered" evidence="1">
    <location>
        <begin position="81"/>
        <end position="129"/>
    </location>
</feature>
<proteinExistence type="predicted"/>
<gene>
    <name evidence="2" type="ORF">GOODEAATRI_011533</name>
</gene>
<evidence type="ECO:0000313" key="3">
    <source>
        <dbReference type="Proteomes" id="UP001476798"/>
    </source>
</evidence>
<name>A0ABV0N9T5_9TELE</name>
<evidence type="ECO:0000313" key="2">
    <source>
        <dbReference type="EMBL" id="MEQ2168159.1"/>
    </source>
</evidence>
<dbReference type="EMBL" id="JAHRIO010030694">
    <property type="protein sequence ID" value="MEQ2168159.1"/>
    <property type="molecule type" value="Genomic_DNA"/>
</dbReference>
<keyword evidence="3" id="KW-1185">Reference proteome</keyword>
<reference evidence="2 3" key="1">
    <citation type="submission" date="2021-06" db="EMBL/GenBank/DDBJ databases">
        <authorList>
            <person name="Palmer J.M."/>
        </authorList>
    </citation>
    <scope>NUCLEOTIDE SEQUENCE [LARGE SCALE GENOMIC DNA]</scope>
    <source>
        <strain evidence="2 3">GA_2019</strain>
        <tissue evidence="2">Muscle</tissue>
    </source>
</reference>
<comment type="caution">
    <text evidence="2">The sequence shown here is derived from an EMBL/GenBank/DDBJ whole genome shotgun (WGS) entry which is preliminary data.</text>
</comment>
<evidence type="ECO:0000256" key="1">
    <source>
        <dbReference type="SAM" id="MobiDB-lite"/>
    </source>
</evidence>